<organism evidence="2 3">
    <name type="scientific">Faecalibacterium wellingii</name>
    <dbReference type="NCBI Taxonomy" id="2929491"/>
    <lineage>
        <taxon>Bacteria</taxon>
        <taxon>Bacillati</taxon>
        <taxon>Bacillota</taxon>
        <taxon>Clostridia</taxon>
        <taxon>Eubacteriales</taxon>
        <taxon>Oscillospiraceae</taxon>
        <taxon>Faecalibacterium</taxon>
    </lineage>
</organism>
<comment type="caution">
    <text evidence="2">The sequence shown here is derived from an EMBL/GenBank/DDBJ whole genome shotgun (WGS) entry which is preliminary data.</text>
</comment>
<dbReference type="RefSeq" id="WP_249237743.1">
    <property type="nucleotide sequence ID" value="NZ_CP094473.1"/>
</dbReference>
<feature type="domain" description="DUF4996" evidence="1">
    <location>
        <begin position="1"/>
        <end position="104"/>
    </location>
</feature>
<dbReference type="Pfam" id="PF16387">
    <property type="entry name" value="DUF4996"/>
    <property type="match status" value="1"/>
</dbReference>
<protein>
    <submittedName>
        <fullName evidence="2">DUF4996 domain-containing protein</fullName>
    </submittedName>
</protein>
<dbReference type="Proteomes" id="UP001263246">
    <property type="component" value="Unassembled WGS sequence"/>
</dbReference>
<evidence type="ECO:0000313" key="2">
    <source>
        <dbReference type="EMBL" id="MDU8688837.1"/>
    </source>
</evidence>
<accession>A0ABU3TZT8</accession>
<keyword evidence="3" id="KW-1185">Reference proteome</keyword>
<dbReference type="InterPro" id="IPR032160">
    <property type="entry name" value="DUF4996"/>
</dbReference>
<evidence type="ECO:0000259" key="1">
    <source>
        <dbReference type="Pfam" id="PF16387"/>
    </source>
</evidence>
<dbReference type="InterPro" id="IPR017946">
    <property type="entry name" value="PLC-like_Pdiesterase_TIM-brl"/>
</dbReference>
<reference evidence="2 3" key="1">
    <citation type="submission" date="2023-10" db="EMBL/GenBank/DDBJ databases">
        <title>Host Genetic Regulation of Human Gut Microbial Structural Variation.</title>
        <authorList>
            <person name="Harmsen H.J.M."/>
        </authorList>
    </citation>
    <scope>NUCLEOTIDE SEQUENCE [LARGE SCALE GENOMIC DNA]</scope>
    <source>
        <strain evidence="2 3">HTF-F</strain>
    </source>
</reference>
<evidence type="ECO:0000313" key="3">
    <source>
        <dbReference type="Proteomes" id="UP001263246"/>
    </source>
</evidence>
<gene>
    <name evidence="2" type="ORF">RX402_08775</name>
</gene>
<proteinExistence type="predicted"/>
<dbReference type="Gene3D" id="3.20.20.190">
    <property type="entry name" value="Phosphatidylinositol (PI) phosphodiesterase"/>
    <property type="match status" value="1"/>
</dbReference>
<name>A0ABU3TZT8_9FIRM</name>
<dbReference type="EMBL" id="JAWHPR010000004">
    <property type="protein sequence ID" value="MDU8688837.1"/>
    <property type="molecule type" value="Genomic_DNA"/>
</dbReference>
<sequence length="111" mass="12580">MPIVYNMEELRKVLTYDNINIVGVEAIAKTADSEMIDPENLKWIREQGLYIWVNSINLGRGHELSGTYNDDVALSEGPDAAWGVLMDRGYNVIQTDWPSLLASYRDEKFGV</sequence>